<protein>
    <submittedName>
        <fullName evidence="3">Uncharacterized protein</fullName>
    </submittedName>
</protein>
<keyword evidence="2" id="KW-0732">Signal</keyword>
<keyword evidence="4" id="KW-1185">Reference proteome</keyword>
<evidence type="ECO:0000256" key="2">
    <source>
        <dbReference type="SAM" id="SignalP"/>
    </source>
</evidence>
<feature type="signal peptide" evidence="2">
    <location>
        <begin position="1"/>
        <end position="21"/>
    </location>
</feature>
<organism evidence="3 4">
    <name type="scientific">Lentinula raphanica</name>
    <dbReference type="NCBI Taxonomy" id="153919"/>
    <lineage>
        <taxon>Eukaryota</taxon>
        <taxon>Fungi</taxon>
        <taxon>Dikarya</taxon>
        <taxon>Basidiomycota</taxon>
        <taxon>Agaricomycotina</taxon>
        <taxon>Agaricomycetes</taxon>
        <taxon>Agaricomycetidae</taxon>
        <taxon>Agaricales</taxon>
        <taxon>Marasmiineae</taxon>
        <taxon>Omphalotaceae</taxon>
        <taxon>Lentinula</taxon>
    </lineage>
</organism>
<name>A0AA38PKU6_9AGAR</name>
<accession>A0AA38PKU6</accession>
<proteinExistence type="predicted"/>
<sequence length="147" mass="15950">MVITPRILLVMILQVSVLVYGRPIPFQRRMEPSSPMDATIAEMPRNPTVQEMPSYQGEATSRSLLRRVIAEYEDNVPANQCRTKCEADLQSHSLLTEGQLATCTSLCQNSGIVGSTPSNEESSSTTSSTGVKVLDKAQGSKSQNSTS</sequence>
<dbReference type="EMBL" id="MU805946">
    <property type="protein sequence ID" value="KAJ3844794.1"/>
    <property type="molecule type" value="Genomic_DNA"/>
</dbReference>
<evidence type="ECO:0000256" key="1">
    <source>
        <dbReference type="SAM" id="MobiDB-lite"/>
    </source>
</evidence>
<dbReference type="AlphaFoldDB" id="A0AA38PKU6"/>
<dbReference type="Proteomes" id="UP001163846">
    <property type="component" value="Unassembled WGS sequence"/>
</dbReference>
<feature type="region of interest" description="Disordered" evidence="1">
    <location>
        <begin position="114"/>
        <end position="147"/>
    </location>
</feature>
<evidence type="ECO:0000313" key="3">
    <source>
        <dbReference type="EMBL" id="KAJ3844794.1"/>
    </source>
</evidence>
<gene>
    <name evidence="3" type="ORF">F5878DRAFT_36147</name>
</gene>
<reference evidence="3" key="1">
    <citation type="submission" date="2022-08" db="EMBL/GenBank/DDBJ databases">
        <authorList>
            <consortium name="DOE Joint Genome Institute"/>
            <person name="Min B."/>
            <person name="Riley R."/>
            <person name="Sierra-Patev S."/>
            <person name="Naranjo-Ortiz M."/>
            <person name="Looney B."/>
            <person name="Konkel Z."/>
            <person name="Slot J.C."/>
            <person name="Sakamoto Y."/>
            <person name="Steenwyk J.L."/>
            <person name="Rokas A."/>
            <person name="Carro J."/>
            <person name="Camarero S."/>
            <person name="Ferreira P."/>
            <person name="Molpeceres G."/>
            <person name="Ruiz-Duenas F.J."/>
            <person name="Serrano A."/>
            <person name="Henrissat B."/>
            <person name="Drula E."/>
            <person name="Hughes K.W."/>
            <person name="Mata J.L."/>
            <person name="Ishikawa N.K."/>
            <person name="Vargas-Isla R."/>
            <person name="Ushijima S."/>
            <person name="Smith C.A."/>
            <person name="Ahrendt S."/>
            <person name="Andreopoulos W."/>
            <person name="He G."/>
            <person name="Labutti K."/>
            <person name="Lipzen A."/>
            <person name="Ng V."/>
            <person name="Sandor L."/>
            <person name="Barry K."/>
            <person name="Martinez A.T."/>
            <person name="Xiao Y."/>
            <person name="Gibbons J.G."/>
            <person name="Terashima K."/>
            <person name="Hibbett D.S."/>
            <person name="Grigoriev I.V."/>
        </authorList>
    </citation>
    <scope>NUCLEOTIDE SEQUENCE</scope>
    <source>
        <strain evidence="3">TFB9207</strain>
    </source>
</reference>
<feature type="compositionally biased region" description="Low complexity" evidence="1">
    <location>
        <begin position="115"/>
        <end position="129"/>
    </location>
</feature>
<feature type="chain" id="PRO_5041299852" evidence="2">
    <location>
        <begin position="22"/>
        <end position="147"/>
    </location>
</feature>
<evidence type="ECO:0000313" key="4">
    <source>
        <dbReference type="Proteomes" id="UP001163846"/>
    </source>
</evidence>
<comment type="caution">
    <text evidence="3">The sequence shown here is derived from an EMBL/GenBank/DDBJ whole genome shotgun (WGS) entry which is preliminary data.</text>
</comment>